<accession>A0ABS7MHC2</accession>
<evidence type="ECO:0000259" key="1">
    <source>
        <dbReference type="Pfam" id="PF09851"/>
    </source>
</evidence>
<evidence type="ECO:0000313" key="3">
    <source>
        <dbReference type="Proteomes" id="UP000700908"/>
    </source>
</evidence>
<organism evidence="2 3">
    <name type="scientific">Collinsella ureilytica</name>
    <dbReference type="NCBI Taxonomy" id="2869515"/>
    <lineage>
        <taxon>Bacteria</taxon>
        <taxon>Bacillati</taxon>
        <taxon>Actinomycetota</taxon>
        <taxon>Coriobacteriia</taxon>
        <taxon>Coriobacteriales</taxon>
        <taxon>Coriobacteriaceae</taxon>
        <taxon>Collinsella</taxon>
    </lineage>
</organism>
<dbReference type="Proteomes" id="UP000700908">
    <property type="component" value="Unassembled WGS sequence"/>
</dbReference>
<name>A0ABS7MHC2_9ACTN</name>
<gene>
    <name evidence="2" type="ORF">K6V98_00065</name>
</gene>
<dbReference type="InterPro" id="IPR018649">
    <property type="entry name" value="SHOCT"/>
</dbReference>
<feature type="domain" description="SHOCT" evidence="1">
    <location>
        <begin position="209"/>
        <end position="236"/>
    </location>
</feature>
<protein>
    <submittedName>
        <fullName evidence="2">SHOCT domain-containing protein</fullName>
    </submittedName>
</protein>
<comment type="caution">
    <text evidence="2">The sequence shown here is derived from an EMBL/GenBank/DDBJ whole genome shotgun (WGS) entry which is preliminary data.</text>
</comment>
<dbReference type="Pfam" id="PF09851">
    <property type="entry name" value="SHOCT"/>
    <property type="match status" value="1"/>
</dbReference>
<reference evidence="2 3" key="1">
    <citation type="submission" date="2021-08" db="EMBL/GenBank/DDBJ databases">
        <title>Collinsella faecalis sp. nov. isolated from swine faeces.</title>
        <authorList>
            <person name="Oh B.S."/>
            <person name="Lee J.H."/>
        </authorList>
    </citation>
    <scope>NUCLEOTIDE SEQUENCE [LARGE SCALE GENOMIC DNA]</scope>
    <source>
        <strain evidence="2 3">AGMB00827</strain>
    </source>
</reference>
<sequence>MQLKTTINLWVNEDAVLQPESPLEVVKVRGGYIAKCNGETVGKIQPRYTRFLDTDHGLKPVIMKIEGRNVTVGFYGADVGSIRGKNGMIELKDGQLTFTQFANQQTQTKSIEGVQASVETGEQLHERVTLTRVALFGIFALGLKKRAGGERYLVIDGKDFAWALEVDYKHANEAFKFATMLNNAVKELSSEEALPGSSPTEDSGGSFLDELERLAALKSSGMLDEDEFQIAKRKILGI</sequence>
<dbReference type="EMBL" id="JAIMFO010000001">
    <property type="protein sequence ID" value="MBY4796767.1"/>
    <property type="molecule type" value="Genomic_DNA"/>
</dbReference>
<evidence type="ECO:0000313" key="2">
    <source>
        <dbReference type="EMBL" id="MBY4796767.1"/>
    </source>
</evidence>
<dbReference type="RefSeq" id="WP_222198496.1">
    <property type="nucleotide sequence ID" value="NZ_JAIMFO010000001.1"/>
</dbReference>
<keyword evidence="3" id="KW-1185">Reference proteome</keyword>
<proteinExistence type="predicted"/>